<feature type="domain" description="4Fe-4S ferredoxin-type" evidence="4">
    <location>
        <begin position="341"/>
        <end position="369"/>
    </location>
</feature>
<dbReference type="Gene3D" id="3.20.20.100">
    <property type="entry name" value="NADP-dependent oxidoreductase domain"/>
    <property type="match status" value="1"/>
</dbReference>
<evidence type="ECO:0000256" key="1">
    <source>
        <dbReference type="ARBA" id="ARBA00022723"/>
    </source>
</evidence>
<dbReference type="PRINTS" id="PR00069">
    <property type="entry name" value="ALDKETRDTASE"/>
</dbReference>
<dbReference type="CDD" id="cd19096">
    <property type="entry name" value="AKR_Fe-S_oxidoreductase"/>
    <property type="match status" value="1"/>
</dbReference>
<dbReference type="SUPFAM" id="SSF51430">
    <property type="entry name" value="NAD(P)-linked oxidoreductase"/>
    <property type="match status" value="1"/>
</dbReference>
<comment type="caution">
    <text evidence="5">The sequence shown here is derived from an EMBL/GenBank/DDBJ whole genome shotgun (WGS) entry which is preliminary data.</text>
</comment>
<evidence type="ECO:0000313" key="6">
    <source>
        <dbReference type="Proteomes" id="UP000623269"/>
    </source>
</evidence>
<organism evidence="5 6">
    <name type="scientific">Mobilitalea sibirica</name>
    <dbReference type="NCBI Taxonomy" id="1462919"/>
    <lineage>
        <taxon>Bacteria</taxon>
        <taxon>Bacillati</taxon>
        <taxon>Bacillota</taxon>
        <taxon>Clostridia</taxon>
        <taxon>Lachnospirales</taxon>
        <taxon>Lachnospiraceae</taxon>
        <taxon>Mobilitalea</taxon>
    </lineage>
</organism>
<dbReference type="RefSeq" id="WP_197662042.1">
    <property type="nucleotide sequence ID" value="NZ_JAEAGR010000014.1"/>
</dbReference>
<dbReference type="InterPro" id="IPR017896">
    <property type="entry name" value="4Fe4S_Fe-S-bd"/>
</dbReference>
<evidence type="ECO:0000259" key="4">
    <source>
        <dbReference type="PROSITE" id="PS51379"/>
    </source>
</evidence>
<keyword evidence="3" id="KW-0411">Iron-sulfur</keyword>
<dbReference type="AlphaFoldDB" id="A0A8J7KTV8"/>
<dbReference type="PANTHER" id="PTHR43312:SF2">
    <property type="entry name" value="OXIDOREDUCTASE"/>
    <property type="match status" value="1"/>
</dbReference>
<dbReference type="InterPro" id="IPR036812">
    <property type="entry name" value="NAD(P)_OxRdtase_dom_sf"/>
</dbReference>
<keyword evidence="1" id="KW-0479">Metal-binding</keyword>
<evidence type="ECO:0000256" key="2">
    <source>
        <dbReference type="ARBA" id="ARBA00023004"/>
    </source>
</evidence>
<dbReference type="PANTHER" id="PTHR43312">
    <property type="entry name" value="D-THREO-ALDOSE 1-DEHYDROGENASE"/>
    <property type="match status" value="1"/>
</dbReference>
<protein>
    <submittedName>
        <fullName evidence="5">Aldo/keto reductase</fullName>
    </submittedName>
</protein>
<dbReference type="PROSITE" id="PS51379">
    <property type="entry name" value="4FE4S_FER_2"/>
    <property type="match status" value="1"/>
</dbReference>
<gene>
    <name evidence="5" type="ORF">I5677_12910</name>
</gene>
<dbReference type="Pfam" id="PF13187">
    <property type="entry name" value="Fer4_9"/>
    <property type="match status" value="1"/>
</dbReference>
<keyword evidence="2" id="KW-0408">Iron</keyword>
<dbReference type="GO" id="GO:0046872">
    <property type="term" value="F:metal ion binding"/>
    <property type="evidence" value="ECO:0007669"/>
    <property type="project" value="UniProtKB-KW"/>
</dbReference>
<dbReference type="Pfam" id="PF00248">
    <property type="entry name" value="Aldo_ket_red"/>
    <property type="match status" value="1"/>
</dbReference>
<name>A0A8J7KTV8_9FIRM</name>
<dbReference type="Proteomes" id="UP000623269">
    <property type="component" value="Unassembled WGS sequence"/>
</dbReference>
<dbReference type="InterPro" id="IPR023210">
    <property type="entry name" value="NADP_OxRdtase_dom"/>
</dbReference>
<evidence type="ECO:0000256" key="3">
    <source>
        <dbReference type="ARBA" id="ARBA00023014"/>
    </source>
</evidence>
<dbReference type="GO" id="GO:0016491">
    <property type="term" value="F:oxidoreductase activity"/>
    <property type="evidence" value="ECO:0007669"/>
    <property type="project" value="InterPro"/>
</dbReference>
<sequence>MQYIDFGKSNRQISRFGMGCMRFPRTKAEDGSEIIDEKEAIKMIRYAIDHGVNYMDTAYSYPGSEVVLGKALKDGYREKVMIETKSPSWAINCPEDFQKFFDEEIERLQVDYIDTYLFHCLDRSNWEKVKKNGGFEFMEKLKKEGKIKNIGFSFHADYELFTEIVDAYSWDTCLIQLNILDQNHQAGLKGLKYAADRGISVVIMEPLKGGMIGTKVPEEVDQLLDNYDDKRSLVEWAFRWLYHYKEAKVILSGVSNMQQLEDNLRIFSKAESGVMSEKDMELITGIQDIYRRKVKVGCTGCGYCMPCPSDVNIPEIFKIYNDSQLTDWSEFGKTFYHLIASTSGKDASNCTACRLCESHCPQNIQIADVLKEAHLAFTQS</sequence>
<reference evidence="5" key="1">
    <citation type="submission" date="2020-12" db="EMBL/GenBank/DDBJ databases">
        <title>M. sibirica DSM 26468T genome.</title>
        <authorList>
            <person name="Thieme N."/>
            <person name="Rettenmaier R."/>
            <person name="Zverlov V."/>
            <person name="Liebl W."/>
        </authorList>
    </citation>
    <scope>NUCLEOTIDE SEQUENCE</scope>
    <source>
        <strain evidence="5">DSM 26468</strain>
    </source>
</reference>
<dbReference type="PROSITE" id="PS00198">
    <property type="entry name" value="4FE4S_FER_1"/>
    <property type="match status" value="1"/>
</dbReference>
<dbReference type="EMBL" id="JAEAGR010000014">
    <property type="protein sequence ID" value="MBH1941796.1"/>
    <property type="molecule type" value="Genomic_DNA"/>
</dbReference>
<dbReference type="InterPro" id="IPR053135">
    <property type="entry name" value="AKR2_Oxidoreductase"/>
</dbReference>
<evidence type="ECO:0000313" key="5">
    <source>
        <dbReference type="EMBL" id="MBH1941796.1"/>
    </source>
</evidence>
<dbReference type="InterPro" id="IPR020471">
    <property type="entry name" value="AKR"/>
</dbReference>
<accession>A0A8J7KTV8</accession>
<dbReference type="SUPFAM" id="SSF46548">
    <property type="entry name" value="alpha-helical ferredoxin"/>
    <property type="match status" value="1"/>
</dbReference>
<keyword evidence="6" id="KW-1185">Reference proteome</keyword>
<proteinExistence type="predicted"/>
<dbReference type="GO" id="GO:0051536">
    <property type="term" value="F:iron-sulfur cluster binding"/>
    <property type="evidence" value="ECO:0007669"/>
    <property type="project" value="UniProtKB-KW"/>
</dbReference>
<dbReference type="InterPro" id="IPR017900">
    <property type="entry name" value="4Fe4S_Fe_S_CS"/>
</dbReference>